<dbReference type="Proteomes" id="UP001182556">
    <property type="component" value="Unassembled WGS sequence"/>
</dbReference>
<dbReference type="InterPro" id="IPR020843">
    <property type="entry name" value="ER"/>
</dbReference>
<dbReference type="PANTHER" id="PTHR43161:SF9">
    <property type="entry name" value="SORBITOL DEHYDROGENASE"/>
    <property type="match status" value="1"/>
</dbReference>
<evidence type="ECO:0000256" key="5">
    <source>
        <dbReference type="ARBA" id="ARBA00023002"/>
    </source>
</evidence>
<dbReference type="PROSITE" id="PS00059">
    <property type="entry name" value="ADH_ZINC"/>
    <property type="match status" value="1"/>
</dbReference>
<reference evidence="8" key="1">
    <citation type="submission" date="2023-02" db="EMBL/GenBank/DDBJ databases">
        <title>Identification and recombinant expression of a fungal hydrolase from Papiliotrema laurentii that hydrolyzes apple cutin and clears colloidal polyester polyurethane.</title>
        <authorList>
            <consortium name="DOE Joint Genome Institute"/>
            <person name="Roman V.A."/>
            <person name="Bojanowski C."/>
            <person name="Crable B.R."/>
            <person name="Wagner D.N."/>
            <person name="Hung C.S."/>
            <person name="Nadeau L.J."/>
            <person name="Schratz L."/>
            <person name="Haridas S."/>
            <person name="Pangilinan J."/>
            <person name="Lipzen A."/>
            <person name="Na H."/>
            <person name="Yan M."/>
            <person name="Ng V."/>
            <person name="Grigoriev I.V."/>
            <person name="Spatafora J.W."/>
            <person name="Barlow D."/>
            <person name="Biffinger J."/>
            <person name="Kelley-Loughnane N."/>
            <person name="Varaljay V.A."/>
            <person name="Crookes-Goodson W.J."/>
        </authorList>
    </citation>
    <scope>NUCLEOTIDE SEQUENCE</scope>
    <source>
        <strain evidence="8">5307AH</strain>
    </source>
</reference>
<evidence type="ECO:0000256" key="6">
    <source>
        <dbReference type="RuleBase" id="RU361277"/>
    </source>
</evidence>
<dbReference type="Pfam" id="PF08240">
    <property type="entry name" value="ADH_N"/>
    <property type="match status" value="1"/>
</dbReference>
<dbReference type="GO" id="GO:0008270">
    <property type="term" value="F:zinc ion binding"/>
    <property type="evidence" value="ECO:0007669"/>
    <property type="project" value="InterPro"/>
</dbReference>
<name>A0AAD9FQT0_PAPLA</name>
<evidence type="ECO:0000313" key="9">
    <source>
        <dbReference type="Proteomes" id="UP001182556"/>
    </source>
</evidence>
<evidence type="ECO:0000256" key="2">
    <source>
        <dbReference type="ARBA" id="ARBA00008072"/>
    </source>
</evidence>
<keyword evidence="4 6" id="KW-0862">Zinc</keyword>
<dbReference type="CDD" id="cd05285">
    <property type="entry name" value="sorbitol_DH"/>
    <property type="match status" value="1"/>
</dbReference>
<evidence type="ECO:0000256" key="1">
    <source>
        <dbReference type="ARBA" id="ARBA00001947"/>
    </source>
</evidence>
<dbReference type="SUPFAM" id="SSF51735">
    <property type="entry name" value="NAD(P)-binding Rossmann-fold domains"/>
    <property type="match status" value="1"/>
</dbReference>
<dbReference type="GO" id="GO:0003939">
    <property type="term" value="F:L-iditol 2-dehydrogenase (NAD+) activity"/>
    <property type="evidence" value="ECO:0007669"/>
    <property type="project" value="TreeGrafter"/>
</dbReference>
<comment type="cofactor">
    <cofactor evidence="1 6">
        <name>Zn(2+)</name>
        <dbReference type="ChEBI" id="CHEBI:29105"/>
    </cofactor>
</comment>
<evidence type="ECO:0000259" key="7">
    <source>
        <dbReference type="SMART" id="SM00829"/>
    </source>
</evidence>
<keyword evidence="9" id="KW-1185">Reference proteome</keyword>
<dbReference type="SUPFAM" id="SSF50129">
    <property type="entry name" value="GroES-like"/>
    <property type="match status" value="1"/>
</dbReference>
<keyword evidence="5" id="KW-0560">Oxidoreductase</keyword>
<dbReference type="InterPro" id="IPR011032">
    <property type="entry name" value="GroES-like_sf"/>
</dbReference>
<dbReference type="Gene3D" id="3.40.50.720">
    <property type="entry name" value="NAD(P)-binding Rossmann-like Domain"/>
    <property type="match status" value="1"/>
</dbReference>
<organism evidence="8 9">
    <name type="scientific">Papiliotrema laurentii</name>
    <name type="common">Cryptococcus laurentii</name>
    <dbReference type="NCBI Taxonomy" id="5418"/>
    <lineage>
        <taxon>Eukaryota</taxon>
        <taxon>Fungi</taxon>
        <taxon>Dikarya</taxon>
        <taxon>Basidiomycota</taxon>
        <taxon>Agaricomycotina</taxon>
        <taxon>Tremellomycetes</taxon>
        <taxon>Tremellales</taxon>
        <taxon>Rhynchogastremaceae</taxon>
        <taxon>Papiliotrema</taxon>
    </lineage>
</organism>
<dbReference type="InterPro" id="IPR036291">
    <property type="entry name" value="NAD(P)-bd_dom_sf"/>
</dbReference>
<dbReference type="AlphaFoldDB" id="A0AAD9FQT0"/>
<dbReference type="Pfam" id="PF00107">
    <property type="entry name" value="ADH_zinc_N"/>
    <property type="match status" value="1"/>
</dbReference>
<dbReference type="InterPro" id="IPR013149">
    <property type="entry name" value="ADH-like_C"/>
</dbReference>
<dbReference type="SMART" id="SM00829">
    <property type="entry name" value="PKS_ER"/>
    <property type="match status" value="1"/>
</dbReference>
<dbReference type="EMBL" id="JAODAN010000005">
    <property type="protein sequence ID" value="KAK1924484.1"/>
    <property type="molecule type" value="Genomic_DNA"/>
</dbReference>
<comment type="caution">
    <text evidence="8">The sequence shown here is derived from an EMBL/GenBank/DDBJ whole genome shotgun (WGS) entry which is preliminary data.</text>
</comment>
<accession>A0AAD9FQT0</accession>
<evidence type="ECO:0000256" key="3">
    <source>
        <dbReference type="ARBA" id="ARBA00022723"/>
    </source>
</evidence>
<dbReference type="Gene3D" id="3.90.180.10">
    <property type="entry name" value="Medium-chain alcohol dehydrogenases, catalytic domain"/>
    <property type="match status" value="1"/>
</dbReference>
<dbReference type="GO" id="GO:0006062">
    <property type="term" value="P:sorbitol catabolic process"/>
    <property type="evidence" value="ECO:0007669"/>
    <property type="project" value="TreeGrafter"/>
</dbReference>
<comment type="similarity">
    <text evidence="2 6">Belongs to the zinc-containing alcohol dehydrogenase family.</text>
</comment>
<proteinExistence type="inferred from homology"/>
<dbReference type="InterPro" id="IPR013154">
    <property type="entry name" value="ADH-like_N"/>
</dbReference>
<evidence type="ECO:0000313" key="8">
    <source>
        <dbReference type="EMBL" id="KAK1924484.1"/>
    </source>
</evidence>
<feature type="domain" description="Enoyl reductase (ER)" evidence="7">
    <location>
        <begin position="15"/>
        <end position="370"/>
    </location>
</feature>
<evidence type="ECO:0000256" key="4">
    <source>
        <dbReference type="ARBA" id="ARBA00022833"/>
    </source>
</evidence>
<gene>
    <name evidence="8" type="ORF">DB88DRAFT_490576</name>
</gene>
<keyword evidence="3 6" id="KW-0479">Metal-binding</keyword>
<dbReference type="InterPro" id="IPR002328">
    <property type="entry name" value="ADH_Zn_CS"/>
</dbReference>
<sequence>MPELANDNPSFVLHGIEDVKYEDRPVPEISGEQVLVQIVKTGICGSDVHYLEHGRIGNFVLEKPMCLGHESSGIVAKLGPDVKSSSGLKEGMRVALEPGVSCRVCGACKSGAYELCQHMSFAATPPTIYGTLARYYVLPADLCHPIPDSVSFEDGAMIEPLSVGVHSVSTLGQCKSNYTVVVFGCGPVGLLCMAVAKALGARRVIAVDINQERLEFAKNYAATDIYIPSKRNQDEDSDVYAARASEELRTELGIPALGRGAIDLAIDATGAPSCIAMSLHLLKPAGTFVAVGMGANLNIPVSFFQMITKQLRLVGSFRYGQGDYEFAISLVERGLVDLKPLATHRYSFKDALEAFEATKKGKGADGKAVIKCLIDAPQ</sequence>
<dbReference type="PANTHER" id="PTHR43161">
    <property type="entry name" value="SORBITOL DEHYDROGENASE"/>
    <property type="match status" value="1"/>
</dbReference>
<dbReference type="InterPro" id="IPR045306">
    <property type="entry name" value="SDH-like"/>
</dbReference>
<protein>
    <submittedName>
        <fullName evidence="8">Sorbitol dehydrogenase</fullName>
    </submittedName>
</protein>